<accession>A0AB39BUI0</accession>
<reference evidence="8" key="1">
    <citation type="submission" date="2024-07" db="EMBL/GenBank/DDBJ databases">
        <title>Identification and characteristics of an arsenic-resistant bacterial isolate, which belongs to a novel species.</title>
        <authorList>
            <person name="Juszczyk A."/>
            <person name="Kowalczyk A."/>
            <person name="Was K."/>
            <person name="Kosowicz W."/>
            <person name="Budzyn A."/>
            <person name="Latowski D."/>
        </authorList>
    </citation>
    <scope>NUCLEOTIDE SEQUENCE</scope>
    <source>
        <strain evidence="8">As8PL</strain>
    </source>
</reference>
<dbReference type="GO" id="GO:0006793">
    <property type="term" value="P:phosphorus metabolic process"/>
    <property type="evidence" value="ECO:0007669"/>
    <property type="project" value="InterPro"/>
</dbReference>
<dbReference type="GO" id="GO:0006357">
    <property type="term" value="P:regulation of transcription by RNA polymerase II"/>
    <property type="evidence" value="ECO:0007669"/>
    <property type="project" value="TreeGrafter"/>
</dbReference>
<feature type="domain" description="Ppx/GppA phosphatase N-terminal" evidence="6">
    <location>
        <begin position="20"/>
        <end position="306"/>
    </location>
</feature>
<dbReference type="Gene3D" id="3.30.420.40">
    <property type="match status" value="1"/>
</dbReference>
<evidence type="ECO:0000256" key="1">
    <source>
        <dbReference type="ARBA" id="ARBA00007125"/>
    </source>
</evidence>
<evidence type="ECO:0000256" key="5">
    <source>
        <dbReference type="ARBA" id="ARBA00047607"/>
    </source>
</evidence>
<name>A0AB39BUI0_9BACI</name>
<dbReference type="InterPro" id="IPR022371">
    <property type="entry name" value="Exopolyphosphatase"/>
</dbReference>
<evidence type="ECO:0000259" key="7">
    <source>
        <dbReference type="Pfam" id="PF21447"/>
    </source>
</evidence>
<gene>
    <name evidence="8" type="primary">ppx</name>
    <name evidence="8" type="ORF">AB3N04_03700</name>
</gene>
<dbReference type="InterPro" id="IPR030673">
    <property type="entry name" value="PyroPPase_GppA_Ppx"/>
</dbReference>
<dbReference type="CDD" id="cd24052">
    <property type="entry name" value="ASKHA_NBD_HpPPX-GppA-like"/>
    <property type="match status" value="1"/>
</dbReference>
<dbReference type="InterPro" id="IPR048950">
    <property type="entry name" value="Ppx_GppA_C"/>
</dbReference>
<dbReference type="PANTHER" id="PTHR30005:SF0">
    <property type="entry name" value="RETROGRADE REGULATION PROTEIN 2"/>
    <property type="match status" value="1"/>
</dbReference>
<dbReference type="RefSeq" id="WP_368504777.1">
    <property type="nucleotide sequence ID" value="NZ_CP162551.1"/>
</dbReference>
<dbReference type="PIRSF" id="PIRSF001267">
    <property type="entry name" value="Pyrophosphatase_GppA_Ppx"/>
    <property type="match status" value="1"/>
</dbReference>
<dbReference type="EC" id="3.6.1.11" evidence="2"/>
<feature type="domain" description="Ppx/GppA phosphatase C-terminal" evidence="7">
    <location>
        <begin position="318"/>
        <end position="460"/>
    </location>
</feature>
<evidence type="ECO:0000256" key="3">
    <source>
        <dbReference type="ARBA" id="ARBA00020416"/>
    </source>
</evidence>
<dbReference type="AlphaFoldDB" id="A0AB39BUI0"/>
<protein>
    <recommendedName>
        <fullName evidence="3">Exopolyphosphatase</fullName>
        <ecNumber evidence="2">3.6.1.11</ecNumber>
    </recommendedName>
</protein>
<dbReference type="Pfam" id="PF02541">
    <property type="entry name" value="Ppx-GppA"/>
    <property type="match status" value="1"/>
</dbReference>
<proteinExistence type="inferred from homology"/>
<dbReference type="InterPro" id="IPR050273">
    <property type="entry name" value="GppA/Ppx_hydrolase"/>
</dbReference>
<evidence type="ECO:0000256" key="2">
    <source>
        <dbReference type="ARBA" id="ARBA00012451"/>
    </source>
</evidence>
<dbReference type="NCBIfam" id="TIGR03706">
    <property type="entry name" value="exo_poly_only"/>
    <property type="match status" value="1"/>
</dbReference>
<comment type="catalytic activity">
    <reaction evidence="5">
        <text>[phosphate](n) + H2O = [phosphate](n-1) + phosphate + H(+)</text>
        <dbReference type="Rhea" id="RHEA:21528"/>
        <dbReference type="Rhea" id="RHEA-COMP:9859"/>
        <dbReference type="Rhea" id="RHEA-COMP:14279"/>
        <dbReference type="ChEBI" id="CHEBI:15377"/>
        <dbReference type="ChEBI" id="CHEBI:15378"/>
        <dbReference type="ChEBI" id="CHEBI:16838"/>
        <dbReference type="ChEBI" id="CHEBI:43474"/>
        <dbReference type="EC" id="3.6.1.11"/>
    </reaction>
</comment>
<dbReference type="InterPro" id="IPR003695">
    <property type="entry name" value="Ppx_GppA_N"/>
</dbReference>
<dbReference type="PANTHER" id="PTHR30005">
    <property type="entry name" value="EXOPOLYPHOSPHATASE"/>
    <property type="match status" value="1"/>
</dbReference>
<evidence type="ECO:0000256" key="4">
    <source>
        <dbReference type="ARBA" id="ARBA00022801"/>
    </source>
</evidence>
<evidence type="ECO:0000313" key="8">
    <source>
        <dbReference type="EMBL" id="XDI37428.1"/>
    </source>
</evidence>
<comment type="similarity">
    <text evidence="1">Belongs to the GppA/Ppx family.</text>
</comment>
<keyword evidence="4 8" id="KW-0378">Hydrolase</keyword>
<dbReference type="GO" id="GO:0004309">
    <property type="term" value="F:exopolyphosphatase activity"/>
    <property type="evidence" value="ECO:0007669"/>
    <property type="project" value="UniProtKB-EC"/>
</dbReference>
<sequence>MNNQRFAIIDIGSNSIRLVITELDSQGRFKELHNVKNVARLSKHLNQDKELTEKGVNVLIETLVRFKEMMNFHEVAQIAAVGTAALRQSKNQQDIIKMIEDMLGIKIRVLTDYEEAYYGYLAVVNSTSIKDGFTIDIGGGSTEVTYFKNRELKHFHSFPFGAVTLQSTFISGSDATEQELATMHDFIINQFHQLPWIKEVKPMNVIGIGGSARNLALIHQQKVEYPLGGLHQYEMSQTELKHLYESLSSTSLEDRHAIDGLSKDRADIIVPAALVISSLVQYVEAESFILSRRGLRDGILYEEMLRPMETNRFPVVIEESFHQLSHNFDIQLSHVNYVTKLVSTLYQHFKEYAPISDSDEALTLLRYSTKVLYIGEFINKESSSTHTFYLLTNMTIDGLNHKERLAIAFISSFKSKSQLVGLAKPYKDVISKKELKWYEFLGSLMKLAYSLNKTRRHLIKHIGEPTFNGSKVALPLHFESDCSFEREYATKHKKHLERITNLEIDLEFISAWSQNEYS</sequence>
<dbReference type="InterPro" id="IPR043129">
    <property type="entry name" value="ATPase_NBD"/>
</dbReference>
<dbReference type="Gene3D" id="1.10.3210.10">
    <property type="entry name" value="Hypothetical protein af1432"/>
    <property type="match status" value="1"/>
</dbReference>
<dbReference type="Pfam" id="PF21447">
    <property type="entry name" value="Ppx-GppA_III"/>
    <property type="match status" value="1"/>
</dbReference>
<dbReference type="SUPFAM" id="SSF109604">
    <property type="entry name" value="HD-domain/PDEase-like"/>
    <property type="match status" value="1"/>
</dbReference>
<evidence type="ECO:0000259" key="6">
    <source>
        <dbReference type="Pfam" id="PF02541"/>
    </source>
</evidence>
<dbReference type="Gene3D" id="3.30.420.150">
    <property type="entry name" value="Exopolyphosphatase. Domain 2"/>
    <property type="match status" value="1"/>
</dbReference>
<dbReference type="SUPFAM" id="SSF53067">
    <property type="entry name" value="Actin-like ATPase domain"/>
    <property type="match status" value="2"/>
</dbReference>
<organism evidence="8">
    <name type="scientific">Alkalihalophilus sp. As8PL</name>
    <dbReference type="NCBI Taxonomy" id="3237103"/>
    <lineage>
        <taxon>Bacteria</taxon>
        <taxon>Bacillati</taxon>
        <taxon>Bacillota</taxon>
        <taxon>Bacilli</taxon>
        <taxon>Bacillales</taxon>
        <taxon>Bacillaceae</taxon>
        <taxon>Alkalihalophilus</taxon>
    </lineage>
</organism>
<dbReference type="EMBL" id="CP162551">
    <property type="protein sequence ID" value="XDI37428.1"/>
    <property type="molecule type" value="Genomic_DNA"/>
</dbReference>